<evidence type="ECO:0000256" key="1">
    <source>
        <dbReference type="SAM" id="Coils"/>
    </source>
</evidence>
<accession>A0A806JYK8</accession>
<reference evidence="4" key="1">
    <citation type="submission" date="2012-03" db="EMBL/GenBank/DDBJ databases">
        <title>Functional metagenomics reveals considerable lignocellulase gene clusters in the gut microbiome of a wood-feeding higher termite.</title>
        <authorList>
            <person name="Liu N."/>
        </authorList>
    </citation>
    <scope>NUCLEOTIDE SEQUENCE</scope>
</reference>
<dbReference type="Pfam" id="PF08495">
    <property type="entry name" value="FIST"/>
    <property type="match status" value="1"/>
</dbReference>
<feature type="coiled-coil region" evidence="1">
    <location>
        <begin position="5"/>
        <end position="32"/>
    </location>
</feature>
<protein>
    <recommendedName>
        <fullName evidence="5">FIST domain-containing protein</fullName>
    </recommendedName>
</protein>
<evidence type="ECO:0008006" key="5">
    <source>
        <dbReference type="Google" id="ProtNLM"/>
    </source>
</evidence>
<dbReference type="InterPro" id="IPR019494">
    <property type="entry name" value="FIST_C"/>
</dbReference>
<proteinExistence type="predicted"/>
<evidence type="ECO:0000259" key="2">
    <source>
        <dbReference type="Pfam" id="PF08495"/>
    </source>
</evidence>
<dbReference type="Pfam" id="PF10442">
    <property type="entry name" value="FIST_C"/>
    <property type="match status" value="1"/>
</dbReference>
<dbReference type="InterPro" id="IPR013702">
    <property type="entry name" value="FIST_domain_N"/>
</dbReference>
<organism evidence="4">
    <name type="scientific">uncultured bacterium contig00029</name>
    <dbReference type="NCBI Taxonomy" id="1181518"/>
    <lineage>
        <taxon>Bacteria</taxon>
        <taxon>environmental samples</taxon>
    </lineage>
</organism>
<evidence type="ECO:0000313" key="4">
    <source>
        <dbReference type="EMBL" id="AGS52091.1"/>
    </source>
</evidence>
<keyword evidence="1" id="KW-0175">Coiled coil</keyword>
<sequence length="394" mass="43157">MVKSYSIVVDEVDDAELALEQLNAQMPKIKLLKNSVGIASVHPEYIRSDVYSAIAKAVPFPLVGMTTILQTASGKTGTFLFSILVLTSDTCKFAHGESDKIPLKGGDTIEITQKCYKDICSRLEGDVKLAFLFTPFMEYQSVHKYIEAISIADKRAPVFGSVANADMESLLADQKTVYCEHIFNDRLVMLLISGDISPEFYIGSVTKESVMMPNIGEVTAAKDNFVTEINNMNVGNFLEKIGFSAGDVRNQGVLTSVFIIDEKDKNGNVVSSTSRSLIMLDKEVAAFGGNIAVGSTLSLATVTKDVVMATAKDVVAVIKRKYKNRTILMFSCVGRRYSLLDEPKKEYELLEKEFSNSDFCYLASCSCGEICPTSVTETGVYNSEHNQSLVACII</sequence>
<feature type="domain" description="FIST C-domain" evidence="3">
    <location>
        <begin position="275"/>
        <end position="372"/>
    </location>
</feature>
<name>A0A806JYK8_9BACT</name>
<dbReference type="AlphaFoldDB" id="A0A806JYK8"/>
<dbReference type="EMBL" id="JQ844182">
    <property type="protein sequence ID" value="AGS52091.1"/>
    <property type="molecule type" value="Genomic_DNA"/>
</dbReference>
<feature type="domain" description="FIST" evidence="2">
    <location>
        <begin position="37"/>
        <end position="231"/>
    </location>
</feature>
<evidence type="ECO:0000259" key="3">
    <source>
        <dbReference type="Pfam" id="PF10442"/>
    </source>
</evidence>